<dbReference type="InterPro" id="IPR029058">
    <property type="entry name" value="AB_hydrolase_fold"/>
</dbReference>
<dbReference type="InterPro" id="IPR008758">
    <property type="entry name" value="Peptidase_S28"/>
</dbReference>
<evidence type="ECO:0000256" key="2">
    <source>
        <dbReference type="ARBA" id="ARBA00022670"/>
    </source>
</evidence>
<reference evidence="6" key="1">
    <citation type="submission" date="2020-05" db="EMBL/GenBank/DDBJ databases">
        <title>Phylogenomic resolution of chytrid fungi.</title>
        <authorList>
            <person name="Stajich J.E."/>
            <person name="Amses K."/>
            <person name="Simmons R."/>
            <person name="Seto K."/>
            <person name="Myers J."/>
            <person name="Bonds A."/>
            <person name="Quandt C.A."/>
            <person name="Barry K."/>
            <person name="Liu P."/>
            <person name="Grigoriev I."/>
            <person name="Longcore J.E."/>
            <person name="James T.Y."/>
        </authorList>
    </citation>
    <scope>NUCLEOTIDE SEQUENCE</scope>
    <source>
        <strain evidence="6">JEL0513</strain>
    </source>
</reference>
<evidence type="ECO:0000256" key="3">
    <source>
        <dbReference type="ARBA" id="ARBA00022729"/>
    </source>
</evidence>
<evidence type="ECO:0000256" key="1">
    <source>
        <dbReference type="ARBA" id="ARBA00011079"/>
    </source>
</evidence>
<dbReference type="GO" id="GO:0008239">
    <property type="term" value="F:dipeptidyl-peptidase activity"/>
    <property type="evidence" value="ECO:0007669"/>
    <property type="project" value="TreeGrafter"/>
</dbReference>
<dbReference type="PANTHER" id="PTHR11010">
    <property type="entry name" value="PROTEASE S28 PRO-X CARBOXYPEPTIDASE-RELATED"/>
    <property type="match status" value="1"/>
</dbReference>
<dbReference type="EMBL" id="JADGJH010000895">
    <property type="protein sequence ID" value="KAJ3121264.1"/>
    <property type="molecule type" value="Genomic_DNA"/>
</dbReference>
<evidence type="ECO:0000313" key="7">
    <source>
        <dbReference type="Proteomes" id="UP001211907"/>
    </source>
</evidence>
<dbReference type="Pfam" id="PF05577">
    <property type="entry name" value="Peptidase_S28"/>
    <property type="match status" value="1"/>
</dbReference>
<dbReference type="Gene3D" id="3.40.50.1820">
    <property type="entry name" value="alpha/beta hydrolase"/>
    <property type="match status" value="1"/>
</dbReference>
<dbReference type="GO" id="GO:0006508">
    <property type="term" value="P:proteolysis"/>
    <property type="evidence" value="ECO:0007669"/>
    <property type="project" value="UniProtKB-KW"/>
</dbReference>
<comment type="similarity">
    <text evidence="1">Belongs to the peptidase S28 family.</text>
</comment>
<protein>
    <submittedName>
        <fullName evidence="6">Uncharacterized protein</fullName>
    </submittedName>
</protein>
<accession>A0AAD5XCG6</accession>
<organism evidence="6 7">
    <name type="scientific">Physocladia obscura</name>
    <dbReference type="NCBI Taxonomy" id="109957"/>
    <lineage>
        <taxon>Eukaryota</taxon>
        <taxon>Fungi</taxon>
        <taxon>Fungi incertae sedis</taxon>
        <taxon>Chytridiomycota</taxon>
        <taxon>Chytridiomycota incertae sedis</taxon>
        <taxon>Chytridiomycetes</taxon>
        <taxon>Chytridiales</taxon>
        <taxon>Chytriomycetaceae</taxon>
        <taxon>Physocladia</taxon>
    </lineage>
</organism>
<dbReference type="Proteomes" id="UP001211907">
    <property type="component" value="Unassembled WGS sequence"/>
</dbReference>
<sequence>MAGWTNAVAAFDKAFAAAIASSNVTALSEFKARFWMQLINNPGDIASIATTSLATTVQYGPQYNYLFKPTSNSAIISNSTINANSATFGLTFLDAICNGIFLPAFTSPNATNTQLLEALQDLTTAYLTSVGAESANDGSIASLNTVNITDRTLSNNWFLWDWQFCNEFGYFQVSQNLSDSTQIHTYTNWTVYSQFITVDYYSWLCETQGLSTNGLPNVTYTLKSYNGLNITTPRIMWVNGDLDPWHWLSNYNTAPNPTTQALILYKNATHCNDIWVYPNL</sequence>
<evidence type="ECO:0000256" key="4">
    <source>
        <dbReference type="ARBA" id="ARBA00022801"/>
    </source>
</evidence>
<proteinExistence type="inferred from homology"/>
<comment type="caution">
    <text evidence="6">The sequence shown here is derived from an EMBL/GenBank/DDBJ whole genome shotgun (WGS) entry which is preliminary data.</text>
</comment>
<keyword evidence="4" id="KW-0378">Hydrolase</keyword>
<evidence type="ECO:0000256" key="5">
    <source>
        <dbReference type="ARBA" id="ARBA00023180"/>
    </source>
</evidence>
<evidence type="ECO:0000313" key="6">
    <source>
        <dbReference type="EMBL" id="KAJ3121264.1"/>
    </source>
</evidence>
<dbReference type="AlphaFoldDB" id="A0AAD5XCG6"/>
<keyword evidence="5" id="KW-0325">Glycoprotein</keyword>
<gene>
    <name evidence="6" type="ORF">HK100_012452</name>
</gene>
<name>A0AAD5XCG6_9FUNG</name>
<dbReference type="PANTHER" id="PTHR11010:SF117">
    <property type="entry name" value="SERINE PROTEASE 16"/>
    <property type="match status" value="1"/>
</dbReference>
<keyword evidence="2" id="KW-0645">Protease</keyword>
<keyword evidence="3" id="KW-0732">Signal</keyword>
<dbReference type="GO" id="GO:0070008">
    <property type="term" value="F:serine-type exopeptidase activity"/>
    <property type="evidence" value="ECO:0007669"/>
    <property type="project" value="InterPro"/>
</dbReference>
<keyword evidence="7" id="KW-1185">Reference proteome</keyword>